<evidence type="ECO:0000313" key="7">
    <source>
        <dbReference type="Proteomes" id="UP000006250"/>
    </source>
</evidence>
<dbReference type="SUPFAM" id="SSF103473">
    <property type="entry name" value="MFS general substrate transporter"/>
    <property type="match status" value="1"/>
</dbReference>
<dbReference type="InterPro" id="IPR036259">
    <property type="entry name" value="MFS_trans_sf"/>
</dbReference>
<feature type="transmembrane region" description="Helical" evidence="4">
    <location>
        <begin position="21"/>
        <end position="38"/>
    </location>
</feature>
<feature type="domain" description="Major facilitator superfamily (MFS) profile" evidence="5">
    <location>
        <begin position="21"/>
        <end position="402"/>
    </location>
</feature>
<evidence type="ECO:0000256" key="2">
    <source>
        <dbReference type="ARBA" id="ARBA00022989"/>
    </source>
</evidence>
<dbReference type="PANTHER" id="PTHR42910:SF1">
    <property type="entry name" value="MAJOR FACILITATOR SUPERFAMILY (MFS) PROFILE DOMAIN-CONTAINING PROTEIN"/>
    <property type="match status" value="1"/>
</dbReference>
<reference evidence="6 7" key="1">
    <citation type="submission" date="2010-08" db="EMBL/GenBank/DDBJ databases">
        <title>The draft genome of Desulfovibrio fructosovorans JJ.</title>
        <authorList>
            <consortium name="US DOE Joint Genome Institute (JGI-PGF)"/>
            <person name="Lucas S."/>
            <person name="Copeland A."/>
            <person name="Lapidus A."/>
            <person name="Cheng J.-F."/>
            <person name="Bruce D."/>
            <person name="Goodwin L."/>
            <person name="Pitluck S."/>
            <person name="Land M.L."/>
            <person name="Hauser L."/>
            <person name="Chang Y.-J."/>
            <person name="Jeffries C."/>
            <person name="Wall J.D."/>
            <person name="Stahl D.A."/>
            <person name="Arkin A.P."/>
            <person name="Dehal P."/>
            <person name="Stolyar S.M."/>
            <person name="Hazen T.C."/>
            <person name="Woyke T.J."/>
        </authorList>
    </citation>
    <scope>NUCLEOTIDE SEQUENCE [LARGE SCALE GENOMIC DNA]</scope>
    <source>
        <strain evidence="6 7">JJ</strain>
    </source>
</reference>
<comment type="caution">
    <text evidence="6">The sequence shown here is derived from an EMBL/GenBank/DDBJ whole genome shotgun (WGS) entry which is preliminary data.</text>
</comment>
<accession>E1K2K5</accession>
<name>E1K2K5_SOLFR</name>
<organism evidence="6 7">
    <name type="scientific">Solidesulfovibrio fructosivorans JJ]</name>
    <dbReference type="NCBI Taxonomy" id="596151"/>
    <lineage>
        <taxon>Bacteria</taxon>
        <taxon>Pseudomonadati</taxon>
        <taxon>Thermodesulfobacteriota</taxon>
        <taxon>Desulfovibrionia</taxon>
        <taxon>Desulfovibrionales</taxon>
        <taxon>Desulfovibrionaceae</taxon>
        <taxon>Solidesulfovibrio</taxon>
    </lineage>
</organism>
<evidence type="ECO:0000256" key="3">
    <source>
        <dbReference type="ARBA" id="ARBA00023136"/>
    </source>
</evidence>
<feature type="transmembrane region" description="Helical" evidence="4">
    <location>
        <begin position="87"/>
        <end position="104"/>
    </location>
</feature>
<feature type="transmembrane region" description="Helical" evidence="4">
    <location>
        <begin position="351"/>
        <end position="372"/>
    </location>
</feature>
<dbReference type="OrthoDB" id="9815356at2"/>
<feature type="transmembrane region" description="Helical" evidence="4">
    <location>
        <begin position="312"/>
        <end position="331"/>
    </location>
</feature>
<feature type="transmembrane region" description="Helical" evidence="4">
    <location>
        <begin position="58"/>
        <end position="75"/>
    </location>
</feature>
<dbReference type="STRING" id="596151.DesfrDRAFT_4105"/>
<keyword evidence="1 4" id="KW-0812">Transmembrane</keyword>
<dbReference type="InterPro" id="IPR020846">
    <property type="entry name" value="MFS_dom"/>
</dbReference>
<dbReference type="PANTHER" id="PTHR42910">
    <property type="entry name" value="TRANSPORTER SCO4007-RELATED"/>
    <property type="match status" value="1"/>
</dbReference>
<dbReference type="RefSeq" id="WP_005997158.1">
    <property type="nucleotide sequence ID" value="NZ_AECZ01000062.1"/>
</dbReference>
<feature type="transmembrane region" description="Helical" evidence="4">
    <location>
        <begin position="227"/>
        <end position="247"/>
    </location>
</feature>
<dbReference type="PROSITE" id="PS50850">
    <property type="entry name" value="MFS"/>
    <property type="match status" value="1"/>
</dbReference>
<feature type="transmembrane region" description="Helical" evidence="4">
    <location>
        <begin position="110"/>
        <end position="132"/>
    </location>
</feature>
<proteinExistence type="predicted"/>
<evidence type="ECO:0000259" key="5">
    <source>
        <dbReference type="PROSITE" id="PS50850"/>
    </source>
</evidence>
<sequence length="404" mass="41573">MTKTVGKNAGRALAPELGGNTVLLMAAAAGLFVASIYYNQPMLGILAREFGVGPEQVASVAVLTQVGYAVGLLFLASLGDCFERRRLIVITTLGLAASLAWAAASPSLTVLVAASLCLGVLSTVAQQVVPMAAHLAPEHQRGRVVGVVMAGLLSGILLARTISGVVSEYVSWRAMFALAAFACLGMAALLAVRLPRSEPTSPLSYRKTLLSLLGLFRAHAVLRRAGLTQGLIFAAFIAFWADVALYLEQPPFFQGSAVAGLLGLLGMAGILAAPLAGWVSDKLGGGQGRIIICGAGAVAASFLLFACFPGSWAALLGGIVLMDIGVQAAMISNQSRVYALDATARSRLNTVFMTVMFAFGALGSAVGAHAFALFGWRGLSLLCAGCALAALGIEAFGGRRSENA</sequence>
<gene>
    <name evidence="6" type="ORF">DesfrDRAFT_4105</name>
</gene>
<keyword evidence="3 4" id="KW-0472">Membrane</keyword>
<feature type="transmembrane region" description="Helical" evidence="4">
    <location>
        <begin position="378"/>
        <end position="397"/>
    </location>
</feature>
<dbReference type="CDD" id="cd17324">
    <property type="entry name" value="MFS_NepI_like"/>
    <property type="match status" value="1"/>
</dbReference>
<keyword evidence="7" id="KW-1185">Reference proteome</keyword>
<dbReference type="EMBL" id="AECZ01000062">
    <property type="protein sequence ID" value="EFL49153.1"/>
    <property type="molecule type" value="Genomic_DNA"/>
</dbReference>
<feature type="transmembrane region" description="Helical" evidence="4">
    <location>
        <begin position="172"/>
        <end position="192"/>
    </location>
</feature>
<dbReference type="eggNOG" id="COG2814">
    <property type="taxonomic scope" value="Bacteria"/>
</dbReference>
<feature type="transmembrane region" description="Helical" evidence="4">
    <location>
        <begin position="288"/>
        <end position="306"/>
    </location>
</feature>
<dbReference type="GO" id="GO:0022857">
    <property type="term" value="F:transmembrane transporter activity"/>
    <property type="evidence" value="ECO:0007669"/>
    <property type="project" value="InterPro"/>
</dbReference>
<feature type="transmembrane region" description="Helical" evidence="4">
    <location>
        <begin position="253"/>
        <end position="276"/>
    </location>
</feature>
<dbReference type="Gene3D" id="1.20.1250.20">
    <property type="entry name" value="MFS general substrate transporter like domains"/>
    <property type="match status" value="1"/>
</dbReference>
<evidence type="ECO:0000313" key="6">
    <source>
        <dbReference type="EMBL" id="EFL49153.1"/>
    </source>
</evidence>
<feature type="transmembrane region" description="Helical" evidence="4">
    <location>
        <begin position="144"/>
        <end position="166"/>
    </location>
</feature>
<dbReference type="Pfam" id="PF07690">
    <property type="entry name" value="MFS_1"/>
    <property type="match status" value="1"/>
</dbReference>
<evidence type="ECO:0000256" key="1">
    <source>
        <dbReference type="ARBA" id="ARBA00022692"/>
    </source>
</evidence>
<keyword evidence="2 4" id="KW-1133">Transmembrane helix</keyword>
<dbReference type="AlphaFoldDB" id="E1K2K5"/>
<protein>
    <submittedName>
        <fullName evidence="6">Major facilitator superfamily MFS_1</fullName>
    </submittedName>
</protein>
<evidence type="ECO:0000256" key="4">
    <source>
        <dbReference type="SAM" id="Phobius"/>
    </source>
</evidence>
<dbReference type="Proteomes" id="UP000006250">
    <property type="component" value="Unassembled WGS sequence"/>
</dbReference>
<dbReference type="InterPro" id="IPR011701">
    <property type="entry name" value="MFS"/>
</dbReference>